<name>A0ABU7FWU6_9ACTN</name>
<comment type="caution">
    <text evidence="1">The sequence shown here is derived from an EMBL/GenBank/DDBJ whole genome shotgun (WGS) entry which is preliminary data.</text>
</comment>
<sequence>MANLPVGAWIRRHIEMICKDCLKTGEWPPGELSEDGVWEVRSCPNSRCNGTWKTRALYVAGPGDATEPNAFD</sequence>
<reference evidence="1" key="1">
    <citation type="submission" date="2024-01" db="EMBL/GenBank/DDBJ databases">
        <title>First draft genome sequence data of TA4-1, the type strain of Gram-positive actinobacterium Streptomyces chiangmaiensis.</title>
        <authorList>
            <person name="Yasawong M."/>
            <person name="Nantapong N."/>
        </authorList>
    </citation>
    <scope>NUCLEOTIDE SEQUENCE</scope>
    <source>
        <strain evidence="1">TA4-1</strain>
    </source>
</reference>
<keyword evidence="2" id="KW-1185">Reference proteome</keyword>
<evidence type="ECO:0000313" key="1">
    <source>
        <dbReference type="EMBL" id="MED7828606.1"/>
    </source>
</evidence>
<accession>A0ABU7FWU6</accession>
<dbReference type="EMBL" id="JAYWVC010000434">
    <property type="protein sequence ID" value="MED7828606.1"/>
    <property type="molecule type" value="Genomic_DNA"/>
</dbReference>
<proteinExistence type="predicted"/>
<dbReference type="RefSeq" id="WP_329512940.1">
    <property type="nucleotide sequence ID" value="NZ_BAAAYZ010000098.1"/>
</dbReference>
<evidence type="ECO:0000313" key="2">
    <source>
        <dbReference type="Proteomes" id="UP001333996"/>
    </source>
</evidence>
<dbReference type="Proteomes" id="UP001333996">
    <property type="component" value="Unassembled WGS sequence"/>
</dbReference>
<protein>
    <submittedName>
        <fullName evidence="1">Uncharacterized protein</fullName>
    </submittedName>
</protein>
<gene>
    <name evidence="1" type="ORF">VXC91_43925</name>
</gene>
<organism evidence="1 2">
    <name type="scientific">Streptomyces chiangmaiensis</name>
    <dbReference type="NCBI Taxonomy" id="766497"/>
    <lineage>
        <taxon>Bacteria</taxon>
        <taxon>Bacillati</taxon>
        <taxon>Actinomycetota</taxon>
        <taxon>Actinomycetes</taxon>
        <taxon>Kitasatosporales</taxon>
        <taxon>Streptomycetaceae</taxon>
        <taxon>Streptomyces</taxon>
    </lineage>
</organism>